<gene>
    <name evidence="2" type="ORF">Tci_083525</name>
</gene>
<evidence type="ECO:0000256" key="1">
    <source>
        <dbReference type="SAM" id="MobiDB-lite"/>
    </source>
</evidence>
<dbReference type="PANTHER" id="PTHR33095">
    <property type="entry name" value="OS07G0619500 PROTEIN"/>
    <property type="match status" value="1"/>
</dbReference>
<protein>
    <submittedName>
        <fullName evidence="2">Uncharacterized protein</fullName>
    </submittedName>
</protein>
<dbReference type="PANTHER" id="PTHR33095:SF81">
    <property type="entry name" value="OS07G0619500 PROTEIN"/>
    <property type="match status" value="1"/>
</dbReference>
<name>A0A699GPM5_TANCI</name>
<sequence>MVRQQANSMVTHLLLPLPPPPPPPTDFMFDSTHTSPLNTAPSSPKNFTSFHPNDQDVQLEEIDIDFAFDFSGQLVPPSISDADDLFDCGKIKPLDPLPPQTKPKSPKFAQTFHRAKKDKNLIETFHRDQNNKPKHKPSRSLSPIRASNLKTNDQITTTTTQTSSSLFGFTWYNKWNLKNLLLFRSTSAGSAEITKDVKNSTNNTSFRSVDGSISGSSRRKMKRKVSAHEIHYTANRAVSEERRRKTMLPYKSGFLGCLGFGITMHEVSNRGRV</sequence>
<reference evidence="2" key="1">
    <citation type="journal article" date="2019" name="Sci. Rep.">
        <title>Draft genome of Tanacetum cinerariifolium, the natural source of mosquito coil.</title>
        <authorList>
            <person name="Yamashiro T."/>
            <person name="Shiraishi A."/>
            <person name="Satake H."/>
            <person name="Nakayama K."/>
        </authorList>
    </citation>
    <scope>NUCLEOTIDE SEQUENCE</scope>
</reference>
<dbReference type="InterPro" id="IPR012442">
    <property type="entry name" value="DUF1645_plant"/>
</dbReference>
<dbReference type="EMBL" id="BKCJ010015039">
    <property type="protein sequence ID" value="GEV11548.1"/>
    <property type="molecule type" value="Genomic_DNA"/>
</dbReference>
<accession>A0A699GPM5</accession>
<dbReference type="Pfam" id="PF07816">
    <property type="entry name" value="DUF1645"/>
    <property type="match status" value="1"/>
</dbReference>
<feature type="region of interest" description="Disordered" evidence="1">
    <location>
        <begin position="124"/>
        <end position="152"/>
    </location>
</feature>
<comment type="caution">
    <text evidence="2">The sequence shown here is derived from an EMBL/GenBank/DDBJ whole genome shotgun (WGS) entry which is preliminary data.</text>
</comment>
<dbReference type="AlphaFoldDB" id="A0A699GPM5"/>
<feature type="compositionally biased region" description="Polar residues" evidence="1">
    <location>
        <begin position="31"/>
        <end position="46"/>
    </location>
</feature>
<proteinExistence type="predicted"/>
<evidence type="ECO:0000313" key="2">
    <source>
        <dbReference type="EMBL" id="GEV11548.1"/>
    </source>
</evidence>
<feature type="region of interest" description="Disordered" evidence="1">
    <location>
        <begin position="13"/>
        <end position="46"/>
    </location>
</feature>
<organism evidence="2">
    <name type="scientific">Tanacetum cinerariifolium</name>
    <name type="common">Dalmatian daisy</name>
    <name type="synonym">Chrysanthemum cinerariifolium</name>
    <dbReference type="NCBI Taxonomy" id="118510"/>
    <lineage>
        <taxon>Eukaryota</taxon>
        <taxon>Viridiplantae</taxon>
        <taxon>Streptophyta</taxon>
        <taxon>Embryophyta</taxon>
        <taxon>Tracheophyta</taxon>
        <taxon>Spermatophyta</taxon>
        <taxon>Magnoliopsida</taxon>
        <taxon>eudicotyledons</taxon>
        <taxon>Gunneridae</taxon>
        <taxon>Pentapetalae</taxon>
        <taxon>asterids</taxon>
        <taxon>campanulids</taxon>
        <taxon>Asterales</taxon>
        <taxon>Asteraceae</taxon>
        <taxon>Asteroideae</taxon>
        <taxon>Anthemideae</taxon>
        <taxon>Anthemidinae</taxon>
        <taxon>Tanacetum</taxon>
    </lineage>
</organism>
<feature type="compositionally biased region" description="Pro residues" evidence="1">
    <location>
        <begin position="16"/>
        <end position="25"/>
    </location>
</feature>